<dbReference type="PROSITE" id="PS50975">
    <property type="entry name" value="ATP_GRASP"/>
    <property type="match status" value="1"/>
</dbReference>
<keyword evidence="7" id="KW-1185">Reference proteome</keyword>
<keyword evidence="4" id="KW-0067">ATP-binding</keyword>
<dbReference type="Gene3D" id="3.40.50.20">
    <property type="match status" value="1"/>
</dbReference>
<dbReference type="SUPFAM" id="SSF52440">
    <property type="entry name" value="PreATP-grasp domain"/>
    <property type="match status" value="1"/>
</dbReference>
<dbReference type="InterPro" id="IPR016185">
    <property type="entry name" value="PreATP-grasp_dom_sf"/>
</dbReference>
<dbReference type="Proteomes" id="UP001203338">
    <property type="component" value="Unassembled WGS sequence"/>
</dbReference>
<dbReference type="RefSeq" id="WP_249701816.1">
    <property type="nucleotide sequence ID" value="NZ_JAMFLX010000047.1"/>
</dbReference>
<dbReference type="Pfam" id="PF07478">
    <property type="entry name" value="Dala_Dala_lig_C"/>
    <property type="match status" value="1"/>
</dbReference>
<dbReference type="Gene3D" id="3.30.1490.20">
    <property type="entry name" value="ATP-grasp fold, A domain"/>
    <property type="match status" value="1"/>
</dbReference>
<evidence type="ECO:0000259" key="5">
    <source>
        <dbReference type="PROSITE" id="PS50975"/>
    </source>
</evidence>
<evidence type="ECO:0000256" key="4">
    <source>
        <dbReference type="PROSITE-ProRule" id="PRU00409"/>
    </source>
</evidence>
<dbReference type="InterPro" id="IPR013815">
    <property type="entry name" value="ATP_grasp_subdomain_1"/>
</dbReference>
<proteinExistence type="inferred from homology"/>
<keyword evidence="2" id="KW-0436">Ligase</keyword>
<feature type="domain" description="ATP-grasp" evidence="5">
    <location>
        <begin position="133"/>
        <end position="356"/>
    </location>
</feature>
<dbReference type="InterPro" id="IPR011761">
    <property type="entry name" value="ATP-grasp"/>
</dbReference>
<accession>A0ABT0PL80</accession>
<dbReference type="PANTHER" id="PTHR23132:SF23">
    <property type="entry name" value="D-ALANINE--D-ALANINE LIGASE B"/>
    <property type="match status" value="1"/>
</dbReference>
<reference evidence="6 7" key="1">
    <citation type="submission" date="2022-05" db="EMBL/GenBank/DDBJ databases">
        <authorList>
            <person name="Park J.-S."/>
        </authorList>
    </citation>
    <scope>NUCLEOTIDE SEQUENCE [LARGE SCALE GENOMIC DNA]</scope>
    <source>
        <strain evidence="6 7">2012CJ34-2</strain>
    </source>
</reference>
<comment type="similarity">
    <text evidence="1">Belongs to the D-alanine--D-alanine ligase family.</text>
</comment>
<evidence type="ECO:0000256" key="3">
    <source>
        <dbReference type="ARBA" id="ARBA00023316"/>
    </source>
</evidence>
<keyword evidence="4" id="KW-0547">Nucleotide-binding</keyword>
<protein>
    <recommendedName>
        <fullName evidence="5">ATP-grasp domain-containing protein</fullName>
    </recommendedName>
</protein>
<name>A0ABT0PL80_9GAMM</name>
<evidence type="ECO:0000256" key="2">
    <source>
        <dbReference type="ARBA" id="ARBA00022598"/>
    </source>
</evidence>
<sequence length="378" mass="42147">MHEVVASLTANEEKLRKHLSIAVIHGGDKDDDGSCFYKTYNPRAAKTYEPVARQIAEALQQCGYERVVTLPENARLVEELQKHQVDIVFCNSGGLQGYNPMSHLPALMEMVGLPYVGHNPVNATLLDNKHLFKQALSDLGIPTPGFLVCHGCENDFSSFEKKMALRFGESKGPFIVKPTSGRASIHVNYAETIEEAWKLVLATQQCTSNTVLVEEYLPGREFVVAISGPMVKKQNQINCKAEPFAFSVIERRLEQDEHIFTSMDKKAISAQRLLNVTDEELIAKINKLGQEVHAGLCLQGLIRVDLRMDSAGNLSVMEANPKPDLTRPQPDKTSLVCHGLPRENMTYEELIESQLLNAIGQRMKALPESIPHINRILH</sequence>
<dbReference type="SUPFAM" id="SSF56059">
    <property type="entry name" value="Glutathione synthetase ATP-binding domain-like"/>
    <property type="match status" value="1"/>
</dbReference>
<gene>
    <name evidence="6" type="ORF">M3P05_19615</name>
</gene>
<evidence type="ECO:0000256" key="1">
    <source>
        <dbReference type="ARBA" id="ARBA00010871"/>
    </source>
</evidence>
<dbReference type="Gene3D" id="3.30.470.20">
    <property type="entry name" value="ATP-grasp fold, B domain"/>
    <property type="match status" value="1"/>
</dbReference>
<organism evidence="6 7">
    <name type="scientific">Parendozoicomonas callyspongiae</name>
    <dbReference type="NCBI Taxonomy" id="2942213"/>
    <lineage>
        <taxon>Bacteria</taxon>
        <taxon>Pseudomonadati</taxon>
        <taxon>Pseudomonadota</taxon>
        <taxon>Gammaproteobacteria</taxon>
        <taxon>Oceanospirillales</taxon>
        <taxon>Endozoicomonadaceae</taxon>
        <taxon>Parendozoicomonas</taxon>
    </lineage>
</organism>
<evidence type="ECO:0000313" key="7">
    <source>
        <dbReference type="Proteomes" id="UP001203338"/>
    </source>
</evidence>
<dbReference type="PANTHER" id="PTHR23132">
    <property type="entry name" value="D-ALANINE--D-ALANINE LIGASE"/>
    <property type="match status" value="1"/>
</dbReference>
<comment type="caution">
    <text evidence="6">The sequence shown here is derived from an EMBL/GenBank/DDBJ whole genome shotgun (WGS) entry which is preliminary data.</text>
</comment>
<dbReference type="EMBL" id="JAMFLX010000047">
    <property type="protein sequence ID" value="MCL6272132.1"/>
    <property type="molecule type" value="Genomic_DNA"/>
</dbReference>
<keyword evidence="3" id="KW-0961">Cell wall biogenesis/degradation</keyword>
<dbReference type="InterPro" id="IPR011095">
    <property type="entry name" value="Dala_Dala_lig_C"/>
</dbReference>
<evidence type="ECO:0000313" key="6">
    <source>
        <dbReference type="EMBL" id="MCL6272132.1"/>
    </source>
</evidence>